<sequence length="300" mass="33912">MAHNRILCITATMKFFPPKFLLSLIFCAGFLLQNLGATGDSLYFLLPTDTVVLRSDPASGHLLFDHYLAPKQTLYGAARFYGFSLDDLYRLNPALRKGYTPGTKVTVAIPRTVIRPSFSRDSVAWFVPVRYRLSPGETLFGLTRRTLGHPDDSRIKALNPGLTAENLKPGQVVKIGYLRIDGINPDAQVRVEDPYVLRNRPLHARWDSLTAKKTPLFTNGKAAWTTRGDRSKWMVLHRTAPLGSLVEIEEPRSRKTIYAQVVGRIPEQVYDSRVILVVSPLLVQAFGVRDKEFYVRTRHF</sequence>
<evidence type="ECO:0000313" key="2">
    <source>
        <dbReference type="EMBL" id="PHK99630.1"/>
    </source>
</evidence>
<gene>
    <name evidence="2" type="ORF">CGL56_00855</name>
</gene>
<accession>A0A2G0CI85</accession>
<protein>
    <recommendedName>
        <fullName evidence="1">LysM domain-containing protein</fullName>
    </recommendedName>
</protein>
<dbReference type="CDD" id="cd00118">
    <property type="entry name" value="LysM"/>
    <property type="match status" value="1"/>
</dbReference>
<dbReference type="PROSITE" id="PS51782">
    <property type="entry name" value="LYSM"/>
    <property type="match status" value="1"/>
</dbReference>
<evidence type="ECO:0000313" key="3">
    <source>
        <dbReference type="Proteomes" id="UP000226437"/>
    </source>
</evidence>
<organism evidence="2 3">
    <name type="scientific">Neolewinella marina</name>
    <dbReference type="NCBI Taxonomy" id="438751"/>
    <lineage>
        <taxon>Bacteria</taxon>
        <taxon>Pseudomonadati</taxon>
        <taxon>Bacteroidota</taxon>
        <taxon>Saprospiria</taxon>
        <taxon>Saprospirales</taxon>
        <taxon>Lewinellaceae</taxon>
        <taxon>Neolewinella</taxon>
    </lineage>
</organism>
<dbReference type="InterPro" id="IPR018392">
    <property type="entry name" value="LysM"/>
</dbReference>
<dbReference type="EMBL" id="PDLO01000001">
    <property type="protein sequence ID" value="PHK99630.1"/>
    <property type="molecule type" value="Genomic_DNA"/>
</dbReference>
<dbReference type="AlphaFoldDB" id="A0A2G0CI85"/>
<reference evidence="2 3" key="1">
    <citation type="submission" date="2017-10" db="EMBL/GenBank/DDBJ databases">
        <title>The draft genome sequence of Lewinella marina KCTC 32374.</title>
        <authorList>
            <person name="Wang K."/>
        </authorList>
    </citation>
    <scope>NUCLEOTIDE SEQUENCE [LARGE SCALE GENOMIC DNA]</scope>
    <source>
        <strain evidence="2 3">MKG-38</strain>
    </source>
</reference>
<keyword evidence="3" id="KW-1185">Reference proteome</keyword>
<dbReference type="Proteomes" id="UP000226437">
    <property type="component" value="Unassembled WGS sequence"/>
</dbReference>
<feature type="domain" description="LysM" evidence="1">
    <location>
        <begin position="129"/>
        <end position="175"/>
    </location>
</feature>
<name>A0A2G0CI85_9BACT</name>
<comment type="caution">
    <text evidence="2">The sequence shown here is derived from an EMBL/GenBank/DDBJ whole genome shotgun (WGS) entry which is preliminary data.</text>
</comment>
<dbReference type="Pfam" id="PF01476">
    <property type="entry name" value="LysM"/>
    <property type="match status" value="1"/>
</dbReference>
<proteinExistence type="predicted"/>
<evidence type="ECO:0000259" key="1">
    <source>
        <dbReference type="PROSITE" id="PS51782"/>
    </source>
</evidence>